<keyword evidence="8" id="KW-0067">ATP-binding</keyword>
<protein>
    <recommendedName>
        <fullName evidence="3">pyruvate kinase</fullName>
        <ecNumber evidence="3">2.7.1.40</ecNumber>
    </recommendedName>
</protein>
<keyword evidence="5" id="KW-0479">Metal-binding</keyword>
<dbReference type="Pfam" id="PF00224">
    <property type="entry name" value="PK"/>
    <property type="match status" value="2"/>
</dbReference>
<dbReference type="UniPathway" id="UPA00109">
    <property type="reaction ID" value="UER00188"/>
</dbReference>
<keyword evidence="16" id="KW-1185">Reference proteome</keyword>
<keyword evidence="4" id="KW-0808">Transferase</keyword>
<dbReference type="RefSeq" id="WP_106857489.1">
    <property type="nucleotide sequence ID" value="NZ_OGTP01000025.1"/>
</dbReference>
<evidence type="ECO:0000256" key="7">
    <source>
        <dbReference type="ARBA" id="ARBA00022777"/>
    </source>
</evidence>
<dbReference type="Proteomes" id="UP000238169">
    <property type="component" value="Unassembled WGS sequence"/>
</dbReference>
<evidence type="ECO:0000256" key="2">
    <source>
        <dbReference type="ARBA" id="ARBA00008663"/>
    </source>
</evidence>
<dbReference type="EMBL" id="OGTP01000025">
    <property type="protein sequence ID" value="SPB18027.1"/>
    <property type="molecule type" value="Genomic_DNA"/>
</dbReference>
<reference evidence="16" key="1">
    <citation type="submission" date="2018-01" db="EMBL/GenBank/DDBJ databases">
        <authorList>
            <person name="Peeters C."/>
        </authorList>
    </citation>
    <scope>NUCLEOTIDE SEQUENCE [LARGE SCALE GENOMIC DNA]</scope>
</reference>
<comment type="similarity">
    <text evidence="2">Belongs to the pyruvate kinase family.</text>
</comment>
<dbReference type="InterPro" id="IPR015793">
    <property type="entry name" value="Pyrv_Knase_brl"/>
</dbReference>
<evidence type="ECO:0000256" key="3">
    <source>
        <dbReference type="ARBA" id="ARBA00012142"/>
    </source>
</evidence>
<keyword evidence="9" id="KW-0460">Magnesium</keyword>
<dbReference type="SUPFAM" id="SSF51621">
    <property type="entry name" value="Phosphoenolpyruvate/pyruvate domain"/>
    <property type="match status" value="1"/>
</dbReference>
<dbReference type="EC" id="2.7.1.40" evidence="3"/>
<evidence type="ECO:0000256" key="12">
    <source>
        <dbReference type="SAM" id="Coils"/>
    </source>
</evidence>
<dbReference type="GO" id="GO:0004743">
    <property type="term" value="F:pyruvate kinase activity"/>
    <property type="evidence" value="ECO:0007669"/>
    <property type="project" value="UniProtKB-EC"/>
</dbReference>
<keyword evidence="12" id="KW-0175">Coiled coil</keyword>
<keyword evidence="11 15" id="KW-0670">Pyruvate</keyword>
<evidence type="ECO:0000256" key="8">
    <source>
        <dbReference type="ARBA" id="ARBA00022840"/>
    </source>
</evidence>
<dbReference type="NCBIfam" id="NF011314">
    <property type="entry name" value="PRK14725.1"/>
    <property type="match status" value="1"/>
</dbReference>
<evidence type="ECO:0000313" key="15">
    <source>
        <dbReference type="EMBL" id="SPB18027.1"/>
    </source>
</evidence>
<comment type="pathway">
    <text evidence="1">Carbohydrate degradation; glycolysis; pyruvate from D-glyceraldehyde 3-phosphate: step 5/5.</text>
</comment>
<feature type="region of interest" description="Disordered" evidence="13">
    <location>
        <begin position="606"/>
        <end position="627"/>
    </location>
</feature>
<sequence>MMQADTSWTEQLRRARVGVEQLRHDARAAEQEFAAEIAQVPSDRRMSAINLVHYLAVRRHDVRALQEELACIGLSSLGRMEAHVMASLNAVLRVLHTLLGEPVPDDVLQPGPVSFDSGATLLARHADDVLGPPPQACRTRIMVTMPGDAADDPELIQSLIDAGMDIMRINCAHDTPDTWRRMATQLRHADRDREKRCLISCELAGPKLRTGPIEAGPAVVKCRPSRDALGRVTRAAQVRFVAQTRDAKDTGAAIPVGGAFIEKASAGDTIRFVDARGRKRTLEVRTTRGGECLCEMDRTAYVVPGTVLKLRRDGSTIAKARVGDLPALDGFLELDAGDTLDVVRGDAPGRHATRDESGQSHPASISCAVSEVFASVRAGQPVLFDDGKIRGEISAVGDDRFRVKIQGASKTKLRAGKGINLPESELRLPALTREDIEHLEQVAEYADAVAMSFVQYPGDVDDLLREIDRLGAAKLGIVLKIEKRTAFGNLPELLLSAMRHPKLAVMIARGDLGVEVGFERLSEVQEEMLWLCEAAHVPVIWATQVLESLAKGGLASRAEVTDAAMAGRAESVMLNKGPHIVETLGFLRDVIARIGEHQTKKSARLRRLDVAGSRPRSSGISDADPAA</sequence>
<keyword evidence="7 15" id="KW-0418">Kinase</keyword>
<dbReference type="InterPro" id="IPR015813">
    <property type="entry name" value="Pyrv/PenolPyrv_kinase-like_dom"/>
</dbReference>
<dbReference type="AlphaFoldDB" id="A0A2U3ICV9"/>
<dbReference type="GO" id="GO:0030955">
    <property type="term" value="F:potassium ion binding"/>
    <property type="evidence" value="ECO:0007669"/>
    <property type="project" value="InterPro"/>
</dbReference>
<evidence type="ECO:0000256" key="5">
    <source>
        <dbReference type="ARBA" id="ARBA00022723"/>
    </source>
</evidence>
<evidence type="ECO:0000256" key="10">
    <source>
        <dbReference type="ARBA" id="ARBA00023152"/>
    </source>
</evidence>
<evidence type="ECO:0000256" key="9">
    <source>
        <dbReference type="ARBA" id="ARBA00022842"/>
    </source>
</evidence>
<dbReference type="InterPro" id="IPR011037">
    <property type="entry name" value="Pyrv_Knase-like_insert_dom_sf"/>
</dbReference>
<evidence type="ECO:0000256" key="13">
    <source>
        <dbReference type="SAM" id="MobiDB-lite"/>
    </source>
</evidence>
<dbReference type="SUPFAM" id="SSF50800">
    <property type="entry name" value="PK beta-barrel domain-like"/>
    <property type="match status" value="1"/>
</dbReference>
<proteinExistence type="inferred from homology"/>
<dbReference type="PANTHER" id="PTHR11817">
    <property type="entry name" value="PYRUVATE KINASE"/>
    <property type="match status" value="1"/>
</dbReference>
<dbReference type="GO" id="GO:0016301">
    <property type="term" value="F:kinase activity"/>
    <property type="evidence" value="ECO:0007669"/>
    <property type="project" value="UniProtKB-KW"/>
</dbReference>
<feature type="coiled-coil region" evidence="12">
    <location>
        <begin position="12"/>
        <end position="39"/>
    </location>
</feature>
<evidence type="ECO:0000256" key="1">
    <source>
        <dbReference type="ARBA" id="ARBA00004997"/>
    </source>
</evidence>
<dbReference type="InterPro" id="IPR001697">
    <property type="entry name" value="Pyr_Knase"/>
</dbReference>
<name>A0A2U3ICV9_9BURK</name>
<feature type="domain" description="Pyruvate kinase barrel" evidence="14">
    <location>
        <begin position="356"/>
        <end position="574"/>
    </location>
</feature>
<organism evidence="15 16">
    <name type="scientific">Caballeronia novacaledonica</name>
    <dbReference type="NCBI Taxonomy" id="1544861"/>
    <lineage>
        <taxon>Bacteria</taxon>
        <taxon>Pseudomonadati</taxon>
        <taxon>Pseudomonadota</taxon>
        <taxon>Betaproteobacteria</taxon>
        <taxon>Burkholderiales</taxon>
        <taxon>Burkholderiaceae</taxon>
        <taxon>Caballeronia</taxon>
    </lineage>
</organism>
<dbReference type="GO" id="GO:0005524">
    <property type="term" value="F:ATP binding"/>
    <property type="evidence" value="ECO:0007669"/>
    <property type="project" value="UniProtKB-KW"/>
</dbReference>
<accession>A0A2U3ICV9</accession>
<keyword evidence="6" id="KW-0547">Nucleotide-binding</keyword>
<gene>
    <name evidence="15" type="ORF">NOV72_05226</name>
</gene>
<evidence type="ECO:0000256" key="4">
    <source>
        <dbReference type="ARBA" id="ARBA00022679"/>
    </source>
</evidence>
<dbReference type="OrthoDB" id="9812123at2"/>
<feature type="domain" description="Pyruvate kinase barrel" evidence="14">
    <location>
        <begin position="138"/>
        <end position="221"/>
    </location>
</feature>
<dbReference type="Gene3D" id="3.20.20.60">
    <property type="entry name" value="Phosphoenolpyruvate-binding domains"/>
    <property type="match status" value="2"/>
</dbReference>
<evidence type="ECO:0000259" key="14">
    <source>
        <dbReference type="Pfam" id="PF00224"/>
    </source>
</evidence>
<dbReference type="GO" id="GO:0000287">
    <property type="term" value="F:magnesium ion binding"/>
    <property type="evidence" value="ECO:0007669"/>
    <property type="project" value="InterPro"/>
</dbReference>
<evidence type="ECO:0000313" key="16">
    <source>
        <dbReference type="Proteomes" id="UP000238169"/>
    </source>
</evidence>
<dbReference type="InterPro" id="IPR040442">
    <property type="entry name" value="Pyrv_kinase-like_dom_sf"/>
</dbReference>
<keyword evidence="10" id="KW-0324">Glycolysis</keyword>
<evidence type="ECO:0000256" key="6">
    <source>
        <dbReference type="ARBA" id="ARBA00022741"/>
    </source>
</evidence>
<evidence type="ECO:0000256" key="11">
    <source>
        <dbReference type="ARBA" id="ARBA00023317"/>
    </source>
</evidence>